<dbReference type="OrthoDB" id="5427091at2759"/>
<keyword evidence="3" id="KW-0325">Glycoprotein</keyword>
<dbReference type="Pfam" id="PF01437">
    <property type="entry name" value="PSI"/>
    <property type="match status" value="1"/>
</dbReference>
<comment type="caution">
    <text evidence="5">The sequence shown here is derived from an EMBL/GenBank/DDBJ whole genome shotgun (WGS) entry which is preliminary data.</text>
</comment>
<evidence type="ECO:0000313" key="5">
    <source>
        <dbReference type="EMBL" id="PTU22630.1"/>
    </source>
</evidence>
<dbReference type="GO" id="GO:0016020">
    <property type="term" value="C:membrane"/>
    <property type="evidence" value="ECO:0007669"/>
    <property type="project" value="UniProtKB-SubCell"/>
</dbReference>
<evidence type="ECO:0000313" key="6">
    <source>
        <dbReference type="Proteomes" id="UP000244073"/>
    </source>
</evidence>
<accession>A0A2T5M264</accession>
<evidence type="ECO:0000256" key="1">
    <source>
        <dbReference type="ARBA" id="ARBA00004370"/>
    </source>
</evidence>
<dbReference type="InterPro" id="IPR002165">
    <property type="entry name" value="Plexin_repeat"/>
</dbReference>
<reference evidence="5 6" key="1">
    <citation type="journal article" date="2018" name="Proc. Natl. Acad. Sci. U.S.A.">
        <title>Linking secondary metabolites to gene clusters through genome sequencing of six diverse Aspergillus species.</title>
        <authorList>
            <person name="Kaerboelling I."/>
            <person name="Vesth T.C."/>
            <person name="Frisvad J.C."/>
            <person name="Nybo J.L."/>
            <person name="Theobald S."/>
            <person name="Kuo A."/>
            <person name="Bowyer P."/>
            <person name="Matsuda Y."/>
            <person name="Mondo S."/>
            <person name="Lyhne E.K."/>
            <person name="Kogle M.E."/>
            <person name="Clum A."/>
            <person name="Lipzen A."/>
            <person name="Salamov A."/>
            <person name="Ngan C.Y."/>
            <person name="Daum C."/>
            <person name="Chiniquy J."/>
            <person name="Barry K."/>
            <person name="LaButti K."/>
            <person name="Haridas S."/>
            <person name="Simmons B.A."/>
            <person name="Magnuson J.K."/>
            <person name="Mortensen U.H."/>
            <person name="Larsen T.O."/>
            <person name="Grigoriev I.V."/>
            <person name="Baker S.E."/>
            <person name="Andersen M.R."/>
        </authorList>
    </citation>
    <scope>NUCLEOTIDE SEQUENCE [LARGE SCALE GENOMIC DNA]</scope>
    <source>
        <strain evidence="5 6">IBT 24754</strain>
    </source>
</reference>
<dbReference type="AlphaFoldDB" id="A0A2T5M264"/>
<evidence type="ECO:0008006" key="7">
    <source>
        <dbReference type="Google" id="ProtNLM"/>
    </source>
</evidence>
<comment type="subcellular location">
    <subcellularLocation>
        <location evidence="1">Membrane</location>
    </subcellularLocation>
</comment>
<keyword evidence="4" id="KW-1133">Transmembrane helix</keyword>
<organism evidence="5 6">
    <name type="scientific">Aspergillus ochraceoroseus IBT 24754</name>
    <dbReference type="NCBI Taxonomy" id="1392256"/>
    <lineage>
        <taxon>Eukaryota</taxon>
        <taxon>Fungi</taxon>
        <taxon>Dikarya</taxon>
        <taxon>Ascomycota</taxon>
        <taxon>Pezizomycotina</taxon>
        <taxon>Eurotiomycetes</taxon>
        <taxon>Eurotiomycetidae</taxon>
        <taxon>Eurotiales</taxon>
        <taxon>Aspergillaceae</taxon>
        <taxon>Aspergillus</taxon>
        <taxon>Aspergillus subgen. Nidulantes</taxon>
    </lineage>
</organism>
<protein>
    <recommendedName>
        <fullName evidence="7">PSI domain-containing protein</fullName>
    </recommendedName>
</protein>
<dbReference type="Proteomes" id="UP000244073">
    <property type="component" value="Unassembled WGS sequence"/>
</dbReference>
<dbReference type="VEuPathDB" id="FungiDB:P175DRAFT_0416160"/>
<gene>
    <name evidence="5" type="ORF">P175DRAFT_0416160</name>
</gene>
<evidence type="ECO:0000256" key="4">
    <source>
        <dbReference type="SAM" id="Phobius"/>
    </source>
</evidence>
<dbReference type="GeneID" id="63809959"/>
<sequence length="130" mass="14083">MDTNTSSPTDVSASASASDALFFACWRLQSCDLCLRGDLPCSWCAISSTCVPNPTRFPILAPLHAADICPLGWRERWELRAVPFGCRVSTITFLTATGSIVGTLLVMGLGMFLVWAVKRLCVLWRGGKNG</sequence>
<keyword evidence="4" id="KW-0812">Transmembrane</keyword>
<feature type="non-terminal residue" evidence="5">
    <location>
        <position position="130"/>
    </location>
</feature>
<dbReference type="EMBL" id="MSFN02000002">
    <property type="protein sequence ID" value="PTU22630.1"/>
    <property type="molecule type" value="Genomic_DNA"/>
</dbReference>
<keyword evidence="2 4" id="KW-0472">Membrane</keyword>
<dbReference type="RefSeq" id="XP_040754022.1">
    <property type="nucleotide sequence ID" value="XM_040893077.1"/>
</dbReference>
<evidence type="ECO:0000256" key="2">
    <source>
        <dbReference type="ARBA" id="ARBA00023136"/>
    </source>
</evidence>
<feature type="transmembrane region" description="Helical" evidence="4">
    <location>
        <begin position="93"/>
        <end position="117"/>
    </location>
</feature>
<name>A0A2T5M264_9EURO</name>
<proteinExistence type="predicted"/>
<evidence type="ECO:0000256" key="3">
    <source>
        <dbReference type="ARBA" id="ARBA00023180"/>
    </source>
</evidence>